<keyword evidence="1" id="KW-1133">Transmembrane helix</keyword>
<dbReference type="EMBL" id="QUBR01000001">
    <property type="protein sequence ID" value="REK73300.1"/>
    <property type="molecule type" value="Genomic_DNA"/>
</dbReference>
<evidence type="ECO:0008006" key="5">
    <source>
        <dbReference type="Google" id="ProtNLM"/>
    </source>
</evidence>
<evidence type="ECO:0000256" key="1">
    <source>
        <dbReference type="SAM" id="Phobius"/>
    </source>
</evidence>
<dbReference type="RefSeq" id="WP_119703413.1">
    <property type="nucleotide sequence ID" value="NZ_JBHSOI010000001.1"/>
</dbReference>
<accession>A0A371PD41</accession>
<dbReference type="Proteomes" id="UP000265581">
    <property type="component" value="Unassembled WGS sequence"/>
</dbReference>
<keyword evidence="1" id="KW-0472">Membrane</keyword>
<reference evidence="3 4" key="1">
    <citation type="submission" date="2018-08" db="EMBL/GenBank/DDBJ databases">
        <title>Aeromicrobium sp. M2KJ-4, whole genome shotgun sequence.</title>
        <authorList>
            <person name="Tuo L."/>
        </authorList>
    </citation>
    <scope>NUCLEOTIDE SEQUENCE [LARGE SCALE GENOMIC DNA]</scope>
    <source>
        <strain evidence="3 4">M2KJ-4</strain>
    </source>
</reference>
<keyword evidence="1" id="KW-0812">Transmembrane</keyword>
<keyword evidence="4" id="KW-1185">Reference proteome</keyword>
<keyword evidence="2" id="KW-0732">Signal</keyword>
<evidence type="ECO:0000313" key="4">
    <source>
        <dbReference type="Proteomes" id="UP000265581"/>
    </source>
</evidence>
<dbReference type="AlphaFoldDB" id="A0A371PD41"/>
<name>A0A371PD41_9ACTN</name>
<dbReference type="OrthoDB" id="3745795at2"/>
<protein>
    <recommendedName>
        <fullName evidence="5">Sortase</fullName>
    </recommendedName>
</protein>
<feature type="signal peptide" evidence="2">
    <location>
        <begin position="1"/>
        <end position="22"/>
    </location>
</feature>
<feature type="transmembrane region" description="Helical" evidence="1">
    <location>
        <begin position="144"/>
        <end position="162"/>
    </location>
</feature>
<feature type="chain" id="PRO_5017076671" description="Sortase" evidence="2">
    <location>
        <begin position="23"/>
        <end position="180"/>
    </location>
</feature>
<evidence type="ECO:0000313" key="3">
    <source>
        <dbReference type="EMBL" id="REK73300.1"/>
    </source>
</evidence>
<sequence>MRLTNPLWYLAAFLLAIGSAMAATAVAASALDPVRDATVTPVTERVDAQGATLAIYTDLVQDDREISCRGRYGQDDRGRVVIPDKGIDVTAQGDGTRWHLIGLLERGRDGLRIVCTPVDKRVDNAAYGYATVTGYSSTVNNGRGIAYIGVAVAAVLAAWVFWCRRAARRARRSSAAGTAA</sequence>
<comment type="caution">
    <text evidence="3">The sequence shown here is derived from an EMBL/GenBank/DDBJ whole genome shotgun (WGS) entry which is preliminary data.</text>
</comment>
<evidence type="ECO:0000256" key="2">
    <source>
        <dbReference type="SAM" id="SignalP"/>
    </source>
</evidence>
<proteinExistence type="predicted"/>
<gene>
    <name evidence="3" type="ORF">DX116_06985</name>
</gene>
<organism evidence="3 4">
    <name type="scientific">Aeromicrobium endophyticum</name>
    <dbReference type="NCBI Taxonomy" id="2292704"/>
    <lineage>
        <taxon>Bacteria</taxon>
        <taxon>Bacillati</taxon>
        <taxon>Actinomycetota</taxon>
        <taxon>Actinomycetes</taxon>
        <taxon>Propionibacteriales</taxon>
        <taxon>Nocardioidaceae</taxon>
        <taxon>Aeromicrobium</taxon>
    </lineage>
</organism>